<accession>A0ACB5UR41</accession>
<evidence type="ECO:0000313" key="1">
    <source>
        <dbReference type="EMBL" id="GMQ65342.1"/>
    </source>
</evidence>
<proteinExistence type="predicted"/>
<keyword evidence="1" id="KW-0378">Hydrolase</keyword>
<keyword evidence="2" id="KW-1185">Reference proteome</keyword>
<comment type="caution">
    <text evidence="1">The sequence shown here is derived from an EMBL/GenBank/DDBJ whole genome shotgun (WGS) entry which is preliminary data.</text>
</comment>
<protein>
    <submittedName>
        <fullName evidence="1">L-2-amino-thiazoline-4-carboxylic acid hydrolase</fullName>
    </submittedName>
</protein>
<sequence>MKKIMNEAKINNNELVNEVRAAIEHRATWMGLICEEAKKNGYDWEAIGRAAISKCGHFHGVKFNEKREDDSVGAFEKAFLTDLGQKLFEMEITQSTDEQLDVTFHYCALVNAWQKQGIDQETIITLCDMAMDGDRGIAAENGLDFELRETIAKGDGICKLCFKKQK</sequence>
<gene>
    <name evidence="1" type="ORF">AN2V17_45860</name>
</gene>
<dbReference type="EMBL" id="BTPU01000122">
    <property type="protein sequence ID" value="GMQ65342.1"/>
    <property type="molecule type" value="Genomic_DNA"/>
</dbReference>
<organism evidence="1 2">
    <name type="scientific">Vallitalea maricola</name>
    <dbReference type="NCBI Taxonomy" id="3074433"/>
    <lineage>
        <taxon>Bacteria</taxon>
        <taxon>Bacillati</taxon>
        <taxon>Bacillota</taxon>
        <taxon>Clostridia</taxon>
        <taxon>Lachnospirales</taxon>
        <taxon>Vallitaleaceae</taxon>
        <taxon>Vallitalea</taxon>
    </lineage>
</organism>
<dbReference type="Proteomes" id="UP001374599">
    <property type="component" value="Unassembled WGS sequence"/>
</dbReference>
<evidence type="ECO:0000313" key="2">
    <source>
        <dbReference type="Proteomes" id="UP001374599"/>
    </source>
</evidence>
<reference evidence="1" key="1">
    <citation type="submission" date="2023-09" db="EMBL/GenBank/DDBJ databases">
        <title>Vallitalea sediminicola and Vallitalea maricola sp. nov., anaerobic bacteria isolated from marine sediment.</title>
        <authorList>
            <person name="Hirano S."/>
            <person name="Maeda A."/>
            <person name="Terahara T."/>
            <person name="Mori K."/>
            <person name="Hamada M."/>
            <person name="Matsumoto R."/>
            <person name="Kobayashi T."/>
        </authorList>
    </citation>
    <scope>NUCLEOTIDE SEQUENCE</scope>
    <source>
        <strain evidence="1">AN17-2</strain>
    </source>
</reference>
<name>A0ACB5UR41_9FIRM</name>